<sequence length="306" mass="32026">MRALVPTGPETKTVEFGDVPEPEPKPHELVIAVEALSINRGETFLLADPNPGWRPGKDIAGTVVAAAGDGTGPRPGTRVVGHPWYSGWAELAAVPAESVAVLPETVGAESAAVLPLAGITALRLLRRSGLGYGDRALITGASGGVGHYFVELAAAAGVRVTAVTATAERGSRLLELGAEAVVRQAGDAAGQYDAVLESVGAEVFPQALAKLRAGGLLLQFGQASRVAPVLDFFSFFRGPKQARIEHFDYTIGERTYGAELETLVRLVEQGRLHPEIGFTGDWGQAPDAIAALRERAVRGNIALTVK</sequence>
<dbReference type="Pfam" id="PF08240">
    <property type="entry name" value="ADH_N"/>
    <property type="match status" value="1"/>
</dbReference>
<dbReference type="Proteomes" id="UP000677913">
    <property type="component" value="Unassembled WGS sequence"/>
</dbReference>
<dbReference type="InterPro" id="IPR011032">
    <property type="entry name" value="GroES-like_sf"/>
</dbReference>
<dbReference type="GO" id="GO:0003960">
    <property type="term" value="F:quinone reductase (NADPH) activity"/>
    <property type="evidence" value="ECO:0007669"/>
    <property type="project" value="TreeGrafter"/>
</dbReference>
<dbReference type="GO" id="GO:0035925">
    <property type="term" value="F:mRNA 3'-UTR AU-rich region binding"/>
    <property type="evidence" value="ECO:0007669"/>
    <property type="project" value="TreeGrafter"/>
</dbReference>
<dbReference type="Pfam" id="PF00107">
    <property type="entry name" value="ADH_zinc_N"/>
    <property type="match status" value="1"/>
</dbReference>
<feature type="domain" description="Enoyl reductase (ER)" evidence="3">
    <location>
        <begin position="10"/>
        <end position="303"/>
    </location>
</feature>
<organism evidence="4 5">
    <name type="scientific">Actinocrinis puniceicyclus</name>
    <dbReference type="NCBI Taxonomy" id="977794"/>
    <lineage>
        <taxon>Bacteria</taxon>
        <taxon>Bacillati</taxon>
        <taxon>Actinomycetota</taxon>
        <taxon>Actinomycetes</taxon>
        <taxon>Catenulisporales</taxon>
        <taxon>Actinospicaceae</taxon>
        <taxon>Actinocrinis</taxon>
    </lineage>
</organism>
<dbReference type="InterPro" id="IPR036291">
    <property type="entry name" value="NAD(P)-bd_dom_sf"/>
</dbReference>
<reference evidence="4" key="1">
    <citation type="submission" date="2021-04" db="EMBL/GenBank/DDBJ databases">
        <title>Genome based classification of Actinospica acidithermotolerans sp. nov., an actinobacterium isolated from an Indonesian hot spring.</title>
        <authorList>
            <person name="Kusuma A.B."/>
            <person name="Putra K.E."/>
            <person name="Nafisah S."/>
            <person name="Loh J."/>
            <person name="Nouioui I."/>
            <person name="Goodfellow M."/>
        </authorList>
    </citation>
    <scope>NUCLEOTIDE SEQUENCE</scope>
    <source>
        <strain evidence="4">DSM 45618</strain>
    </source>
</reference>
<proteinExistence type="predicted"/>
<evidence type="ECO:0000313" key="5">
    <source>
        <dbReference type="Proteomes" id="UP000677913"/>
    </source>
</evidence>
<dbReference type="Gene3D" id="3.90.180.10">
    <property type="entry name" value="Medium-chain alcohol dehydrogenases, catalytic domain"/>
    <property type="match status" value="1"/>
</dbReference>
<dbReference type="Gene3D" id="3.40.50.720">
    <property type="entry name" value="NAD(P)-binding Rossmann-like Domain"/>
    <property type="match status" value="1"/>
</dbReference>
<dbReference type="SUPFAM" id="SSF50129">
    <property type="entry name" value="GroES-like"/>
    <property type="match status" value="1"/>
</dbReference>
<dbReference type="EMBL" id="JAGSXH010000049">
    <property type="protein sequence ID" value="MBS2964389.1"/>
    <property type="molecule type" value="Genomic_DNA"/>
</dbReference>
<keyword evidence="2" id="KW-0560">Oxidoreductase</keyword>
<keyword evidence="1" id="KW-0521">NADP</keyword>
<dbReference type="SUPFAM" id="SSF51735">
    <property type="entry name" value="NAD(P)-binding Rossmann-fold domains"/>
    <property type="match status" value="1"/>
</dbReference>
<evidence type="ECO:0000259" key="3">
    <source>
        <dbReference type="SMART" id="SM00829"/>
    </source>
</evidence>
<keyword evidence="5" id="KW-1185">Reference proteome</keyword>
<name>A0A8J8BF44_9ACTN</name>
<accession>A0A8J8BF44</accession>
<evidence type="ECO:0000313" key="4">
    <source>
        <dbReference type="EMBL" id="MBS2964389.1"/>
    </source>
</evidence>
<dbReference type="SMART" id="SM00829">
    <property type="entry name" value="PKS_ER"/>
    <property type="match status" value="1"/>
</dbReference>
<dbReference type="AlphaFoldDB" id="A0A8J8BF44"/>
<dbReference type="GO" id="GO:0070402">
    <property type="term" value="F:NADPH binding"/>
    <property type="evidence" value="ECO:0007669"/>
    <property type="project" value="TreeGrafter"/>
</dbReference>
<dbReference type="InterPro" id="IPR013154">
    <property type="entry name" value="ADH-like_N"/>
</dbReference>
<dbReference type="InterPro" id="IPR020843">
    <property type="entry name" value="ER"/>
</dbReference>
<gene>
    <name evidence="4" type="ORF">KGA66_15130</name>
</gene>
<evidence type="ECO:0000256" key="1">
    <source>
        <dbReference type="ARBA" id="ARBA00022857"/>
    </source>
</evidence>
<protein>
    <submittedName>
        <fullName evidence="4">Zinc-binding dehydrogenase</fullName>
    </submittedName>
</protein>
<dbReference type="InterPro" id="IPR013149">
    <property type="entry name" value="ADH-like_C"/>
</dbReference>
<comment type="caution">
    <text evidence="4">The sequence shown here is derived from an EMBL/GenBank/DDBJ whole genome shotgun (WGS) entry which is preliminary data.</text>
</comment>
<dbReference type="RefSeq" id="WP_211468755.1">
    <property type="nucleotide sequence ID" value="NZ_JAGSXH010000049.1"/>
</dbReference>
<dbReference type="PANTHER" id="PTHR48106:SF13">
    <property type="entry name" value="QUINONE OXIDOREDUCTASE-RELATED"/>
    <property type="match status" value="1"/>
</dbReference>
<dbReference type="GO" id="GO:0005829">
    <property type="term" value="C:cytosol"/>
    <property type="evidence" value="ECO:0007669"/>
    <property type="project" value="TreeGrafter"/>
</dbReference>
<dbReference type="PANTHER" id="PTHR48106">
    <property type="entry name" value="QUINONE OXIDOREDUCTASE PIG3-RELATED"/>
    <property type="match status" value="1"/>
</dbReference>
<evidence type="ECO:0000256" key="2">
    <source>
        <dbReference type="ARBA" id="ARBA00023002"/>
    </source>
</evidence>